<dbReference type="InterPro" id="IPR000424">
    <property type="entry name" value="Primosome_PriB/ssb"/>
</dbReference>
<accession>A0A8S5V1A2</accession>
<name>A0A8S5V1A2_9CAUD</name>
<reference evidence="4" key="1">
    <citation type="journal article" date="2021" name="Proc. Natl. Acad. Sci. U.S.A.">
        <title>A Catalog of Tens of Thousands of Viruses from Human Metagenomes Reveals Hidden Associations with Chronic Diseases.</title>
        <authorList>
            <person name="Tisza M.J."/>
            <person name="Buck C.B."/>
        </authorList>
    </citation>
    <scope>NUCLEOTIDE SEQUENCE</scope>
    <source>
        <strain evidence="4">CtJ2i1</strain>
    </source>
</reference>
<evidence type="ECO:0000256" key="1">
    <source>
        <dbReference type="ARBA" id="ARBA00023125"/>
    </source>
</evidence>
<evidence type="ECO:0000256" key="2">
    <source>
        <dbReference type="PROSITE-ProRule" id="PRU00252"/>
    </source>
</evidence>
<organism evidence="4">
    <name type="scientific">Myoviridae sp. ctJ2i1</name>
    <dbReference type="NCBI Taxonomy" id="2825079"/>
    <lineage>
        <taxon>Viruses</taxon>
        <taxon>Duplodnaviria</taxon>
        <taxon>Heunggongvirae</taxon>
        <taxon>Uroviricota</taxon>
        <taxon>Caudoviricetes</taxon>
    </lineage>
</organism>
<dbReference type="Pfam" id="PF00436">
    <property type="entry name" value="SSB"/>
    <property type="match status" value="1"/>
</dbReference>
<dbReference type="NCBIfam" id="TIGR00621">
    <property type="entry name" value="ssb"/>
    <property type="match status" value="1"/>
</dbReference>
<dbReference type="Gene3D" id="2.40.50.140">
    <property type="entry name" value="Nucleic acid-binding proteins"/>
    <property type="match status" value="1"/>
</dbReference>
<dbReference type="GO" id="GO:0003697">
    <property type="term" value="F:single-stranded DNA binding"/>
    <property type="evidence" value="ECO:0007669"/>
    <property type="project" value="InterPro"/>
</dbReference>
<dbReference type="InterPro" id="IPR011344">
    <property type="entry name" value="ssDNA-bd"/>
</dbReference>
<sequence>MNKLILQGRIPTSEKFRFDVRFGDGENERSFANFQMSVRRNWKPKDEQYYPEDIFNVVAYGPNADVIGKHVKRGEEFLIACHLQNRTYEDKNGNTVYTNDIIVDEFYFEDHRSGGNSESNFDNFDDAPANKTTEDDDDVLDI</sequence>
<keyword evidence="1 2" id="KW-0238">DNA-binding</keyword>
<dbReference type="CDD" id="cd04496">
    <property type="entry name" value="SSB_OBF"/>
    <property type="match status" value="1"/>
</dbReference>
<evidence type="ECO:0000256" key="3">
    <source>
        <dbReference type="SAM" id="MobiDB-lite"/>
    </source>
</evidence>
<dbReference type="GO" id="GO:0006260">
    <property type="term" value="P:DNA replication"/>
    <property type="evidence" value="ECO:0007669"/>
    <property type="project" value="InterPro"/>
</dbReference>
<dbReference type="EMBL" id="BK016182">
    <property type="protein sequence ID" value="DAG00530.1"/>
    <property type="molecule type" value="Genomic_DNA"/>
</dbReference>
<dbReference type="PROSITE" id="PS50935">
    <property type="entry name" value="SSB"/>
    <property type="match status" value="1"/>
</dbReference>
<dbReference type="SUPFAM" id="SSF50249">
    <property type="entry name" value="Nucleic acid-binding proteins"/>
    <property type="match status" value="1"/>
</dbReference>
<proteinExistence type="predicted"/>
<dbReference type="InterPro" id="IPR012340">
    <property type="entry name" value="NA-bd_OB-fold"/>
</dbReference>
<feature type="region of interest" description="Disordered" evidence="3">
    <location>
        <begin position="117"/>
        <end position="142"/>
    </location>
</feature>
<evidence type="ECO:0000313" key="4">
    <source>
        <dbReference type="EMBL" id="DAG00530.1"/>
    </source>
</evidence>
<protein>
    <submittedName>
        <fullName evidence="4">Single strand binding protein</fullName>
    </submittedName>
</protein>